<dbReference type="EMBL" id="CH476623">
    <property type="protein sequence ID" value="EDO00137.1"/>
    <property type="molecule type" value="Genomic_DNA"/>
</dbReference>
<protein>
    <submittedName>
        <fullName evidence="1">Uncharacterized protein</fullName>
    </submittedName>
</protein>
<gene>
    <name evidence="1" type="ORF">SS1G_02997</name>
</gene>
<reference evidence="2" key="1">
    <citation type="journal article" date="2011" name="PLoS Genet.">
        <title>Genomic analysis of the necrotrophic fungal pathogens Sclerotinia sclerotiorum and Botrytis cinerea.</title>
        <authorList>
            <person name="Amselem J."/>
            <person name="Cuomo C.A."/>
            <person name="van Kan J.A."/>
            <person name="Viaud M."/>
            <person name="Benito E.P."/>
            <person name="Couloux A."/>
            <person name="Coutinho P.M."/>
            <person name="de Vries R.P."/>
            <person name="Dyer P.S."/>
            <person name="Fillinger S."/>
            <person name="Fournier E."/>
            <person name="Gout L."/>
            <person name="Hahn M."/>
            <person name="Kohn L."/>
            <person name="Lapalu N."/>
            <person name="Plummer K.M."/>
            <person name="Pradier J.M."/>
            <person name="Quevillon E."/>
            <person name="Sharon A."/>
            <person name="Simon A."/>
            <person name="ten Have A."/>
            <person name="Tudzynski B."/>
            <person name="Tudzynski P."/>
            <person name="Wincker P."/>
            <person name="Andrew M."/>
            <person name="Anthouard V."/>
            <person name="Beever R.E."/>
            <person name="Beffa R."/>
            <person name="Benoit I."/>
            <person name="Bouzid O."/>
            <person name="Brault B."/>
            <person name="Chen Z."/>
            <person name="Choquer M."/>
            <person name="Collemare J."/>
            <person name="Cotton P."/>
            <person name="Danchin E.G."/>
            <person name="Da Silva C."/>
            <person name="Gautier A."/>
            <person name="Giraud C."/>
            <person name="Giraud T."/>
            <person name="Gonzalez C."/>
            <person name="Grossetete S."/>
            <person name="Guldener U."/>
            <person name="Henrissat B."/>
            <person name="Howlett B.J."/>
            <person name="Kodira C."/>
            <person name="Kretschmer M."/>
            <person name="Lappartient A."/>
            <person name="Leroch M."/>
            <person name="Levis C."/>
            <person name="Mauceli E."/>
            <person name="Neuveglise C."/>
            <person name="Oeser B."/>
            <person name="Pearson M."/>
            <person name="Poulain J."/>
            <person name="Poussereau N."/>
            <person name="Quesneville H."/>
            <person name="Rascle C."/>
            <person name="Schumacher J."/>
            <person name="Segurens B."/>
            <person name="Sexton A."/>
            <person name="Silva E."/>
            <person name="Sirven C."/>
            <person name="Soanes D.M."/>
            <person name="Talbot N.J."/>
            <person name="Templeton M."/>
            <person name="Yandava C."/>
            <person name="Yarden O."/>
            <person name="Zeng Q."/>
            <person name="Rollins J.A."/>
            <person name="Lebrun M.H."/>
            <person name="Dickman M."/>
        </authorList>
    </citation>
    <scope>NUCLEOTIDE SEQUENCE [LARGE SCALE GENOMIC DNA]</scope>
    <source>
        <strain evidence="2">ATCC 18683 / 1980 / Ss-1</strain>
    </source>
</reference>
<proteinExistence type="predicted"/>
<dbReference type="AlphaFoldDB" id="A7ECF8"/>
<dbReference type="RefSeq" id="XP_001596774.1">
    <property type="nucleotide sequence ID" value="XM_001596724.1"/>
</dbReference>
<organism evidence="1 2">
    <name type="scientific">Sclerotinia sclerotiorum (strain ATCC 18683 / 1980 / Ss-1)</name>
    <name type="common">White mold</name>
    <name type="synonym">Whetzelinia sclerotiorum</name>
    <dbReference type="NCBI Taxonomy" id="665079"/>
    <lineage>
        <taxon>Eukaryota</taxon>
        <taxon>Fungi</taxon>
        <taxon>Dikarya</taxon>
        <taxon>Ascomycota</taxon>
        <taxon>Pezizomycotina</taxon>
        <taxon>Leotiomycetes</taxon>
        <taxon>Helotiales</taxon>
        <taxon>Sclerotiniaceae</taxon>
        <taxon>Sclerotinia</taxon>
    </lineage>
</organism>
<keyword evidence="2" id="KW-1185">Reference proteome</keyword>
<accession>A7ECF8</accession>
<dbReference type="KEGG" id="ssl:SS1G_02997"/>
<dbReference type="Proteomes" id="UP000001312">
    <property type="component" value="Unassembled WGS sequence"/>
</dbReference>
<dbReference type="GeneID" id="5493049"/>
<name>A7ECF8_SCLS1</name>
<evidence type="ECO:0000313" key="1">
    <source>
        <dbReference type="EMBL" id="EDO00137.1"/>
    </source>
</evidence>
<sequence length="91" mass="10457">MVTVDMMWSVHGYDCVYGHANESGSDHDRFRVHFHGEFRSDCEDYYADSRSIDSTALIYSQSIVMIGLNVNVRENANVNVRVRGHVHDDYS</sequence>
<evidence type="ECO:0000313" key="2">
    <source>
        <dbReference type="Proteomes" id="UP000001312"/>
    </source>
</evidence>
<dbReference type="InParanoid" id="A7ECF8"/>
<dbReference type="HOGENOM" id="CLU_2428384_0_0_1"/>